<dbReference type="InterPro" id="IPR018000">
    <property type="entry name" value="Neurotransmitter_ion_chnl_CS"/>
</dbReference>
<gene>
    <name evidence="8" type="ORF">CUNI_LOCUS12637</name>
</gene>
<dbReference type="SUPFAM" id="SSF90112">
    <property type="entry name" value="Neurotransmitter-gated ion-channel transmembrane pore"/>
    <property type="match status" value="1"/>
</dbReference>
<dbReference type="PROSITE" id="PS00236">
    <property type="entry name" value="NEUROTR_ION_CHANNEL"/>
    <property type="match status" value="1"/>
</dbReference>
<keyword evidence="5" id="KW-0406">Ion transport</keyword>
<evidence type="ECO:0000256" key="5">
    <source>
        <dbReference type="RuleBase" id="RU000687"/>
    </source>
</evidence>
<feature type="transmembrane region" description="Helical" evidence="5">
    <location>
        <begin position="441"/>
        <end position="462"/>
    </location>
</feature>
<keyword evidence="2 5" id="KW-0812">Transmembrane</keyword>
<reference evidence="8" key="1">
    <citation type="submission" date="2021-04" db="EMBL/GenBank/DDBJ databases">
        <authorList>
            <consortium name="Molecular Ecology Group"/>
        </authorList>
    </citation>
    <scope>NUCLEOTIDE SEQUENCE</scope>
</reference>
<dbReference type="PRINTS" id="PR00252">
    <property type="entry name" value="NRIONCHANNEL"/>
</dbReference>
<evidence type="ECO:0000313" key="8">
    <source>
        <dbReference type="EMBL" id="CAG5127079.1"/>
    </source>
</evidence>
<sequence>MEAGSTAEPVYTMQMNPAQVYQDANARLKNFILNQHNIMHRLAPYNIKQNSLANISGIFLKFTPIRILFLDEVQQAITVSCFMMVKWYDNSFTWDPLQFGNITDTFIKSTKLWTPTIILPTSTGHGLYLDTTDDLQVSPKQEPGRAILSMKFPFQFTVQCEFDMSKYPFDQQTCVIIFRELNQNPLSAVTSKETDFEMAKALHTSGEWEIVDWYHLKRSVEEPFTLRWKIRLRRQSQFYVANLLIPLVQTSLMTLLVFWIPAESGEKMSFVVSMFVSTSVFLFTINDEMPRSIRHLPTINILVVVVTSEIILVAMASLFVLRRCRYLQKIQSANTSLKFASELGRGPRNAEADRREIPANLSIHQTVKHLSPTESIPEFAKTVFEGLTGPQNGSSNKAFAARIDMSDSSAKTTFKLNLSEIDKNQFNNRSSELYNHETLDLIFFCVFAFINVIVGIVTYFSWF</sequence>
<feature type="transmembrane region" description="Helical" evidence="5">
    <location>
        <begin position="238"/>
        <end position="262"/>
    </location>
</feature>
<evidence type="ECO:0000259" key="7">
    <source>
        <dbReference type="Pfam" id="PF02932"/>
    </source>
</evidence>
<dbReference type="Pfam" id="PF02931">
    <property type="entry name" value="Neur_chan_LBD"/>
    <property type="match status" value="1"/>
</dbReference>
<organism evidence="8 9">
    <name type="scientific">Candidula unifasciata</name>
    <dbReference type="NCBI Taxonomy" id="100452"/>
    <lineage>
        <taxon>Eukaryota</taxon>
        <taxon>Metazoa</taxon>
        <taxon>Spiralia</taxon>
        <taxon>Lophotrochozoa</taxon>
        <taxon>Mollusca</taxon>
        <taxon>Gastropoda</taxon>
        <taxon>Heterobranchia</taxon>
        <taxon>Euthyneura</taxon>
        <taxon>Panpulmonata</taxon>
        <taxon>Eupulmonata</taxon>
        <taxon>Stylommatophora</taxon>
        <taxon>Helicina</taxon>
        <taxon>Helicoidea</taxon>
        <taxon>Geomitridae</taxon>
        <taxon>Candidula</taxon>
    </lineage>
</organism>
<evidence type="ECO:0000259" key="6">
    <source>
        <dbReference type="Pfam" id="PF02931"/>
    </source>
</evidence>
<dbReference type="GO" id="GO:0005230">
    <property type="term" value="F:extracellular ligand-gated monoatomic ion channel activity"/>
    <property type="evidence" value="ECO:0007669"/>
    <property type="project" value="InterPro"/>
</dbReference>
<dbReference type="InterPro" id="IPR006201">
    <property type="entry name" value="Neur_channel"/>
</dbReference>
<dbReference type="PANTHER" id="PTHR18945">
    <property type="entry name" value="NEUROTRANSMITTER GATED ION CHANNEL"/>
    <property type="match status" value="1"/>
</dbReference>
<name>A0A8S3ZD49_9EUPU</name>
<dbReference type="SUPFAM" id="SSF63712">
    <property type="entry name" value="Nicotinic receptor ligand binding domain-like"/>
    <property type="match status" value="1"/>
</dbReference>
<dbReference type="InterPro" id="IPR038050">
    <property type="entry name" value="Neuro_actylchol_rec"/>
</dbReference>
<keyword evidence="5" id="KW-0813">Transport</keyword>
<dbReference type="Gene3D" id="2.70.170.10">
    <property type="entry name" value="Neurotransmitter-gated ion-channel ligand-binding domain"/>
    <property type="match status" value="1"/>
</dbReference>
<dbReference type="Pfam" id="PF02932">
    <property type="entry name" value="Neur_chan_memb"/>
    <property type="match status" value="1"/>
</dbReference>
<evidence type="ECO:0000313" key="9">
    <source>
        <dbReference type="Proteomes" id="UP000678393"/>
    </source>
</evidence>
<evidence type="ECO:0000256" key="3">
    <source>
        <dbReference type="ARBA" id="ARBA00022989"/>
    </source>
</evidence>
<evidence type="ECO:0000256" key="4">
    <source>
        <dbReference type="ARBA" id="ARBA00023136"/>
    </source>
</evidence>
<keyword evidence="3 5" id="KW-1133">Transmembrane helix</keyword>
<dbReference type="InterPro" id="IPR036734">
    <property type="entry name" value="Neur_chan_lig-bd_sf"/>
</dbReference>
<evidence type="ECO:0000256" key="2">
    <source>
        <dbReference type="ARBA" id="ARBA00022692"/>
    </source>
</evidence>
<dbReference type="CDD" id="cd18989">
    <property type="entry name" value="LGIC_ECD_cation"/>
    <property type="match status" value="1"/>
</dbReference>
<comment type="caution">
    <text evidence="8">The sequence shown here is derived from an EMBL/GenBank/DDBJ whole genome shotgun (WGS) entry which is preliminary data.</text>
</comment>
<dbReference type="OrthoDB" id="5975154at2759"/>
<comment type="similarity">
    <text evidence="5">Belongs to the ligand-gated ion channel (TC 1.A.9) family.</text>
</comment>
<dbReference type="InterPro" id="IPR036719">
    <property type="entry name" value="Neuro-gated_channel_TM_sf"/>
</dbReference>
<feature type="domain" description="Neurotransmitter-gated ion-channel transmembrane" evidence="7">
    <location>
        <begin position="243"/>
        <end position="457"/>
    </location>
</feature>
<protein>
    <submittedName>
        <fullName evidence="8">Uncharacterized protein</fullName>
    </submittedName>
</protein>
<dbReference type="Proteomes" id="UP000678393">
    <property type="component" value="Unassembled WGS sequence"/>
</dbReference>
<proteinExistence type="inferred from homology"/>
<feature type="transmembrane region" description="Helical" evidence="5">
    <location>
        <begin position="298"/>
        <end position="321"/>
    </location>
</feature>
<dbReference type="Gene3D" id="1.20.58.390">
    <property type="entry name" value="Neurotransmitter-gated ion-channel transmembrane domain"/>
    <property type="match status" value="1"/>
</dbReference>
<dbReference type="InterPro" id="IPR006029">
    <property type="entry name" value="Neurotrans-gated_channel_TM"/>
</dbReference>
<accession>A0A8S3ZD49</accession>
<dbReference type="CDD" id="cd19051">
    <property type="entry name" value="LGIC_TM_cation"/>
    <property type="match status" value="1"/>
</dbReference>
<keyword evidence="5" id="KW-0407">Ion channel</keyword>
<dbReference type="EMBL" id="CAJHNH020002558">
    <property type="protein sequence ID" value="CAG5127079.1"/>
    <property type="molecule type" value="Genomic_DNA"/>
</dbReference>
<comment type="subcellular location">
    <subcellularLocation>
        <location evidence="1">Membrane</location>
        <topology evidence="1">Multi-pass membrane protein</topology>
    </subcellularLocation>
</comment>
<dbReference type="AlphaFoldDB" id="A0A8S3ZD49"/>
<dbReference type="InterPro" id="IPR006202">
    <property type="entry name" value="Neur_chan_lig-bd"/>
</dbReference>
<evidence type="ECO:0000256" key="1">
    <source>
        <dbReference type="ARBA" id="ARBA00004141"/>
    </source>
</evidence>
<dbReference type="GO" id="GO:0016020">
    <property type="term" value="C:membrane"/>
    <property type="evidence" value="ECO:0007669"/>
    <property type="project" value="UniProtKB-SubCell"/>
</dbReference>
<dbReference type="GO" id="GO:0004888">
    <property type="term" value="F:transmembrane signaling receptor activity"/>
    <property type="evidence" value="ECO:0007669"/>
    <property type="project" value="InterPro"/>
</dbReference>
<comment type="caution">
    <text evidence="5">Lacks conserved residue(s) required for the propagation of feature annotation.</text>
</comment>
<keyword evidence="4 5" id="KW-0472">Membrane</keyword>
<keyword evidence="9" id="KW-1185">Reference proteome</keyword>
<feature type="domain" description="Neurotransmitter-gated ion-channel ligand-binding" evidence="6">
    <location>
        <begin position="56"/>
        <end position="234"/>
    </location>
</feature>